<dbReference type="InParanoid" id="J4H1Y1"/>
<keyword evidence="2" id="KW-1185">Reference proteome</keyword>
<name>J4H1Y1_9APHY</name>
<dbReference type="OrthoDB" id="5364250at2759"/>
<proteinExistence type="predicted"/>
<dbReference type="STRING" id="599839.J4H1Y1"/>
<evidence type="ECO:0000313" key="2">
    <source>
        <dbReference type="Proteomes" id="UP000006352"/>
    </source>
</evidence>
<dbReference type="EMBL" id="HE796990">
    <property type="protein sequence ID" value="CCM00564.1"/>
    <property type="molecule type" value="Genomic_DNA"/>
</dbReference>
<sequence length="519" mass="57727">MWRLTTVDNPLSAKLWFSDGLPITNTIRGGQGESSRLIVEGQGFVDFSEFILQSYVFLDVNGLFICSQDTLGADTFDIRDKRSPWIDIALSLPGQGRFTITVVQTDTGIHLNVTSLTGILKPLPTVSAYDANFLTEMIAQKYVPYQNIPDAPGKTEEEIRELGTRLFPFTPYSFELAMSVYDWTTASFARIVFMKIFQYTAIPETPLPLDGPSIADSIWESNWGSYIPQSPDYMNSFMMKPASTLADVKAQLESVTPKLHEFSNVQNRLLAAAMQALPRTSLIAKPRLFSGQVDISQLGMERFGIEFLECPLNKGPVTESLVFAFADAMGTYISQGHVITTKMVWSFTDSLQDAMHYENGILLVADIPDDSSWVWETAAHITPLSDDSAKTEYTFAPGSQFKVLSTEQVVISEKQMVVINLRPEPLTQTPSAASQRERLQPTPLVAEEFRKDAGTYTPVLEKRIQLIDERKGVIPASSMRLPVACPDATHFKLAHKTRGRRCRCIDALDNMGSDGVQST</sequence>
<reference evidence="1 2" key="1">
    <citation type="journal article" date="2012" name="Appl. Environ. Microbiol.">
        <title>Short-read sequencing for genomic analysis of the brown rot fungus Fibroporia radiculosa.</title>
        <authorList>
            <person name="Tang J.D."/>
            <person name="Perkins A.D."/>
            <person name="Sonstegard T.S."/>
            <person name="Schroeder S.G."/>
            <person name="Burgess S.C."/>
            <person name="Diehl S.V."/>
        </authorList>
    </citation>
    <scope>NUCLEOTIDE SEQUENCE [LARGE SCALE GENOMIC DNA]</scope>
    <source>
        <strain evidence="1 2">TFFH 294</strain>
    </source>
</reference>
<evidence type="ECO:0000313" key="1">
    <source>
        <dbReference type="EMBL" id="CCM00564.1"/>
    </source>
</evidence>
<dbReference type="Proteomes" id="UP000006352">
    <property type="component" value="Unassembled WGS sequence"/>
</dbReference>
<dbReference type="RefSeq" id="XP_012179847.1">
    <property type="nucleotide sequence ID" value="XM_012324457.1"/>
</dbReference>
<dbReference type="GeneID" id="24095475"/>
<dbReference type="HOGENOM" id="CLU_054722_0_0_1"/>
<dbReference type="AlphaFoldDB" id="J4H1Y1"/>
<organism evidence="1 2">
    <name type="scientific">Fibroporia radiculosa</name>
    <dbReference type="NCBI Taxonomy" id="599839"/>
    <lineage>
        <taxon>Eukaryota</taxon>
        <taxon>Fungi</taxon>
        <taxon>Dikarya</taxon>
        <taxon>Basidiomycota</taxon>
        <taxon>Agaricomycotina</taxon>
        <taxon>Agaricomycetes</taxon>
        <taxon>Polyporales</taxon>
        <taxon>Fibroporiaceae</taxon>
        <taxon>Fibroporia</taxon>
    </lineage>
</organism>
<accession>J4H1Y1</accession>
<gene>
    <name evidence="1" type="ORF">FIBRA_02598</name>
</gene>
<protein>
    <submittedName>
        <fullName evidence="1">Uncharacterized protein</fullName>
    </submittedName>
</protein>